<evidence type="ECO:0000313" key="2">
    <source>
        <dbReference type="EMBL" id="KAL0952995.1"/>
    </source>
</evidence>
<dbReference type="Proteomes" id="UP001556367">
    <property type="component" value="Unassembled WGS sequence"/>
</dbReference>
<keyword evidence="3" id="KW-1185">Reference proteome</keyword>
<evidence type="ECO:0000313" key="3">
    <source>
        <dbReference type="Proteomes" id="UP001556367"/>
    </source>
</evidence>
<protein>
    <submittedName>
        <fullName evidence="2">Uncharacterized protein</fullName>
    </submittedName>
</protein>
<gene>
    <name evidence="2" type="ORF">HGRIS_007203</name>
</gene>
<name>A0ABR3JBY3_9AGAR</name>
<comment type="caution">
    <text evidence="2">The sequence shown here is derived from an EMBL/GenBank/DDBJ whole genome shotgun (WGS) entry which is preliminary data.</text>
</comment>
<reference evidence="3" key="1">
    <citation type="submission" date="2024-06" db="EMBL/GenBank/DDBJ databases">
        <title>Multi-omics analyses provide insights into the biosynthesis of the anticancer antibiotic pleurotin in Hohenbuehelia grisea.</title>
        <authorList>
            <person name="Weaver J.A."/>
            <person name="Alberti F."/>
        </authorList>
    </citation>
    <scope>NUCLEOTIDE SEQUENCE [LARGE SCALE GENOMIC DNA]</scope>
    <source>
        <strain evidence="3">T-177</strain>
    </source>
</reference>
<feature type="compositionally biased region" description="Basic and acidic residues" evidence="1">
    <location>
        <begin position="175"/>
        <end position="188"/>
    </location>
</feature>
<feature type="compositionally biased region" description="Basic and acidic residues" evidence="1">
    <location>
        <begin position="94"/>
        <end position="116"/>
    </location>
</feature>
<proteinExistence type="predicted"/>
<feature type="compositionally biased region" description="Low complexity" evidence="1">
    <location>
        <begin position="155"/>
        <end position="168"/>
    </location>
</feature>
<feature type="compositionally biased region" description="Basic and acidic residues" evidence="1">
    <location>
        <begin position="71"/>
        <end position="81"/>
    </location>
</feature>
<evidence type="ECO:0000256" key="1">
    <source>
        <dbReference type="SAM" id="MobiDB-lite"/>
    </source>
</evidence>
<dbReference type="EMBL" id="JASNQZ010000010">
    <property type="protein sequence ID" value="KAL0952995.1"/>
    <property type="molecule type" value="Genomic_DNA"/>
</dbReference>
<sequence>MSQPNPARARQQEKVPDDVRPDGETAGGKPHEHESQEEFYITHEPVVNPQARTHPLAGAGARWKGVPLEEDYQRALDENPDRGLSIGEGEGDTDDLHGRAPETIPERVEADGHQLESKAGNAGRKIKQAAGAGGGGGSDGDSSEDDKSRVSFGTKVKGQVKVLQGKVKSNQALVEEGKHMKRGGSEWD</sequence>
<accession>A0ABR3JBY3</accession>
<feature type="compositionally biased region" description="Basic and acidic residues" evidence="1">
    <location>
        <begin position="10"/>
        <end position="36"/>
    </location>
</feature>
<feature type="region of interest" description="Disordered" evidence="1">
    <location>
        <begin position="1"/>
        <end position="188"/>
    </location>
</feature>
<organism evidence="2 3">
    <name type="scientific">Hohenbuehelia grisea</name>
    <dbReference type="NCBI Taxonomy" id="104357"/>
    <lineage>
        <taxon>Eukaryota</taxon>
        <taxon>Fungi</taxon>
        <taxon>Dikarya</taxon>
        <taxon>Basidiomycota</taxon>
        <taxon>Agaricomycotina</taxon>
        <taxon>Agaricomycetes</taxon>
        <taxon>Agaricomycetidae</taxon>
        <taxon>Agaricales</taxon>
        <taxon>Pleurotineae</taxon>
        <taxon>Pleurotaceae</taxon>
        <taxon>Hohenbuehelia</taxon>
    </lineage>
</organism>